<evidence type="ECO:0000256" key="3">
    <source>
        <dbReference type="ARBA" id="ARBA00023239"/>
    </source>
</evidence>
<dbReference type="InterPro" id="IPR036754">
    <property type="entry name" value="YbaK/aa-tRNA-synt-asso_dom_sf"/>
</dbReference>
<dbReference type="GO" id="GO:0006412">
    <property type="term" value="P:translation"/>
    <property type="evidence" value="ECO:0007669"/>
    <property type="project" value="UniProtKB-KW"/>
</dbReference>
<dbReference type="NCBIfam" id="TIGR00011">
    <property type="entry name" value="YbaK_EbsC"/>
    <property type="match status" value="1"/>
</dbReference>
<evidence type="ECO:0000256" key="4">
    <source>
        <dbReference type="PIRNR" id="PIRNR006181"/>
    </source>
</evidence>
<evidence type="ECO:0000313" key="6">
    <source>
        <dbReference type="EMBL" id="TQK77263.1"/>
    </source>
</evidence>
<dbReference type="PIRSF" id="PIRSF006181">
    <property type="entry name" value="EbsC_YbaK"/>
    <property type="match status" value="1"/>
</dbReference>
<keyword evidence="7" id="KW-1185">Reference proteome</keyword>
<dbReference type="InterPro" id="IPR004369">
    <property type="entry name" value="Prolyl-tRNA_editing_YbaK/EbsC"/>
</dbReference>
<dbReference type="PANTHER" id="PTHR30411:SF0">
    <property type="entry name" value="CYS-TRNA(PRO)_CYS-TRNA(CYS) DEACYLASE YBAK"/>
    <property type="match status" value="1"/>
</dbReference>
<keyword evidence="2 4" id="KW-0648">Protein biosynthesis</keyword>
<gene>
    <name evidence="6" type="ORF">FB389_1982</name>
</gene>
<dbReference type="GO" id="GO:0016829">
    <property type="term" value="F:lyase activity"/>
    <property type="evidence" value="ECO:0007669"/>
    <property type="project" value="UniProtKB-KW"/>
</dbReference>
<feature type="domain" description="YbaK/aminoacyl-tRNA synthetase-associated" evidence="5">
    <location>
        <begin position="47"/>
        <end position="158"/>
    </location>
</feature>
<evidence type="ECO:0000256" key="2">
    <source>
        <dbReference type="ARBA" id="ARBA00022917"/>
    </source>
</evidence>
<dbReference type="EC" id="4.2.-.-" evidence="4"/>
<dbReference type="PANTHER" id="PTHR30411">
    <property type="entry name" value="CYTOPLASMIC PROTEIN"/>
    <property type="match status" value="1"/>
</dbReference>
<dbReference type="Gene3D" id="3.90.960.10">
    <property type="entry name" value="YbaK/aminoacyl-tRNA synthetase-associated domain"/>
    <property type="match status" value="1"/>
</dbReference>
<dbReference type="GO" id="GO:0002161">
    <property type="term" value="F:aminoacyl-tRNA deacylase activity"/>
    <property type="evidence" value="ECO:0007669"/>
    <property type="project" value="InterPro"/>
</dbReference>
<dbReference type="InterPro" id="IPR007214">
    <property type="entry name" value="YbaK/aa-tRNA-synth-assoc-dom"/>
</dbReference>
<protein>
    <recommendedName>
        <fullName evidence="4">Cys-tRNA(Pro)/Cys-tRNA(Cys) deacylase</fullName>
        <ecNumber evidence="4">4.2.-.-</ecNumber>
    </recommendedName>
</protein>
<comment type="similarity">
    <text evidence="1 4">Belongs to the prolyl-tRNA editing family. YbaK/EbsC subfamily.</text>
</comment>
<proteinExistence type="inferred from homology"/>
<dbReference type="AlphaFoldDB" id="A0A542SRN6"/>
<name>A0A542SRN6_9MICO</name>
<evidence type="ECO:0000259" key="5">
    <source>
        <dbReference type="Pfam" id="PF04073"/>
    </source>
</evidence>
<evidence type="ECO:0000256" key="1">
    <source>
        <dbReference type="ARBA" id="ARBA00009798"/>
    </source>
</evidence>
<dbReference type="EMBL" id="VFNV01000001">
    <property type="protein sequence ID" value="TQK77263.1"/>
    <property type="molecule type" value="Genomic_DNA"/>
</dbReference>
<dbReference type="CDD" id="cd00002">
    <property type="entry name" value="YbaK_deacylase"/>
    <property type="match status" value="1"/>
</dbReference>
<dbReference type="SUPFAM" id="SSF55826">
    <property type="entry name" value="YbaK/ProRS associated domain"/>
    <property type="match status" value="1"/>
</dbReference>
<dbReference type="Proteomes" id="UP000316181">
    <property type="component" value="Unassembled WGS sequence"/>
</dbReference>
<dbReference type="Pfam" id="PF04073">
    <property type="entry name" value="tRNA_edit"/>
    <property type="match status" value="1"/>
</dbReference>
<organism evidence="6 7">
    <name type="scientific">Rarobacter incanus</name>
    <dbReference type="NCBI Taxonomy" id="153494"/>
    <lineage>
        <taxon>Bacteria</taxon>
        <taxon>Bacillati</taxon>
        <taxon>Actinomycetota</taxon>
        <taxon>Actinomycetes</taxon>
        <taxon>Micrococcales</taxon>
        <taxon>Rarobacteraceae</taxon>
        <taxon>Rarobacter</taxon>
    </lineage>
</organism>
<reference evidence="6 7" key="1">
    <citation type="submission" date="2019-06" db="EMBL/GenBank/DDBJ databases">
        <title>Sequencing the genomes of 1000 actinobacteria strains.</title>
        <authorList>
            <person name="Klenk H.-P."/>
        </authorList>
    </citation>
    <scope>NUCLEOTIDE SEQUENCE [LARGE SCALE GENOMIC DNA]</scope>
    <source>
        <strain evidence="6 7">DSM 10596</strain>
    </source>
</reference>
<accession>A0A542SRN6</accession>
<evidence type="ECO:0000313" key="7">
    <source>
        <dbReference type="Proteomes" id="UP000316181"/>
    </source>
</evidence>
<keyword evidence="3 4" id="KW-0456">Lyase</keyword>
<comment type="caution">
    <text evidence="6">The sequence shown here is derived from an EMBL/GenBank/DDBJ whole genome shotgun (WGS) entry which is preliminary data.</text>
</comment>
<sequence>MVISMAKKKSRTAGSTPAIVALEAAGIPFEVLEYDHDPRSTLNFGMEAATALGRDPASVFKTLMVMADSSLSVGIVPVGGHLDLKALAQALGAKRAVMADQALAQRATGYVVGGISPLGQKTRHATVLDASALTHATVLVSGGRRGLDIELAPQDLAQLTAAVVAPIARA</sequence>